<evidence type="ECO:0000313" key="2">
    <source>
        <dbReference type="Proteomes" id="UP000769528"/>
    </source>
</evidence>
<evidence type="ECO:0000313" key="1">
    <source>
        <dbReference type="EMBL" id="KAH3675838.1"/>
    </source>
</evidence>
<dbReference type="AlphaFoldDB" id="A0A9P8PP56"/>
<sequence length="122" mass="13086">MYSRVAYNSSLFSVLAALPAAIDSKVTDLITSPASSNSPVPLIVTSTTGLSPLEVLVFSTFWTTSNPSKTSPNTTCLPFNHEVTTVVMKNCEPFVFLPALAIDKIPGLLCFKEKFSSSNLLP</sequence>
<reference evidence="1" key="1">
    <citation type="journal article" date="2021" name="Open Biol.">
        <title>Shared evolutionary footprints suggest mitochondrial oxidative damage underlies multiple complex I losses in fungi.</title>
        <authorList>
            <person name="Schikora-Tamarit M.A."/>
            <person name="Marcet-Houben M."/>
            <person name="Nosek J."/>
            <person name="Gabaldon T."/>
        </authorList>
    </citation>
    <scope>NUCLEOTIDE SEQUENCE</scope>
    <source>
        <strain evidence="1">CBS6341</strain>
    </source>
</reference>
<dbReference type="Proteomes" id="UP000769528">
    <property type="component" value="Unassembled WGS sequence"/>
</dbReference>
<gene>
    <name evidence="1" type="ORF">WICMUC_002484</name>
</gene>
<proteinExistence type="predicted"/>
<dbReference type="OrthoDB" id="10263589at2759"/>
<accession>A0A9P8PP56</accession>
<protein>
    <submittedName>
        <fullName evidence="1">Uncharacterized protein</fullName>
    </submittedName>
</protein>
<reference evidence="1" key="2">
    <citation type="submission" date="2021-01" db="EMBL/GenBank/DDBJ databases">
        <authorList>
            <person name="Schikora-Tamarit M.A."/>
        </authorList>
    </citation>
    <scope>NUCLEOTIDE SEQUENCE</scope>
    <source>
        <strain evidence="1">CBS6341</strain>
    </source>
</reference>
<name>A0A9P8PP56_9ASCO</name>
<dbReference type="EMBL" id="JAEUBF010000698">
    <property type="protein sequence ID" value="KAH3675838.1"/>
    <property type="molecule type" value="Genomic_DNA"/>
</dbReference>
<keyword evidence="2" id="KW-1185">Reference proteome</keyword>
<organism evidence="1 2">
    <name type="scientific">Wickerhamomyces mucosus</name>
    <dbReference type="NCBI Taxonomy" id="1378264"/>
    <lineage>
        <taxon>Eukaryota</taxon>
        <taxon>Fungi</taxon>
        <taxon>Dikarya</taxon>
        <taxon>Ascomycota</taxon>
        <taxon>Saccharomycotina</taxon>
        <taxon>Saccharomycetes</taxon>
        <taxon>Phaffomycetales</taxon>
        <taxon>Wickerhamomycetaceae</taxon>
        <taxon>Wickerhamomyces</taxon>
    </lineage>
</organism>
<comment type="caution">
    <text evidence="1">The sequence shown here is derived from an EMBL/GenBank/DDBJ whole genome shotgun (WGS) entry which is preliminary data.</text>
</comment>